<dbReference type="PROSITE" id="PS52016">
    <property type="entry name" value="TONB_DEPENDENT_REC_3"/>
    <property type="match status" value="1"/>
</dbReference>
<dbReference type="PANTHER" id="PTHR47234">
    <property type="match status" value="1"/>
</dbReference>
<feature type="signal peptide" evidence="10">
    <location>
        <begin position="1"/>
        <end position="33"/>
    </location>
</feature>
<evidence type="ECO:0000259" key="11">
    <source>
        <dbReference type="Pfam" id="PF00593"/>
    </source>
</evidence>
<comment type="similarity">
    <text evidence="8 9">Belongs to the TonB-dependent receptor family.</text>
</comment>
<dbReference type="InterPro" id="IPR036942">
    <property type="entry name" value="Beta-barrel_TonB_sf"/>
</dbReference>
<evidence type="ECO:0000256" key="4">
    <source>
        <dbReference type="ARBA" id="ARBA00022692"/>
    </source>
</evidence>
<evidence type="ECO:0000256" key="7">
    <source>
        <dbReference type="ARBA" id="ARBA00023237"/>
    </source>
</evidence>
<evidence type="ECO:0000313" key="14">
    <source>
        <dbReference type="Proteomes" id="UP001549313"/>
    </source>
</evidence>
<reference evidence="13 14" key="1">
    <citation type="submission" date="2024-06" db="EMBL/GenBank/DDBJ databases">
        <title>Sorghum-associated microbial communities from plants grown in Nebraska, USA.</title>
        <authorList>
            <person name="Schachtman D."/>
        </authorList>
    </citation>
    <scope>NUCLEOTIDE SEQUENCE [LARGE SCALE GENOMIC DNA]</scope>
    <source>
        <strain evidence="13 14">2814</strain>
    </source>
</reference>
<evidence type="ECO:0000256" key="5">
    <source>
        <dbReference type="ARBA" id="ARBA00023077"/>
    </source>
</evidence>
<keyword evidence="2 8" id="KW-0813">Transport</keyword>
<dbReference type="Pfam" id="PF07715">
    <property type="entry name" value="Plug"/>
    <property type="match status" value="1"/>
</dbReference>
<keyword evidence="5 9" id="KW-0798">TonB box</keyword>
<sequence length="1042" mass="112737">MNTITKERLLGSTIVAGLTVGMMAIAPAAYAQANNTNNQQPKTSDQATQVEEVVVVGSRLRRDNYNSPSPVQVVTRDEATLAGFASTTEVLQGTAVTGGASQINNAYGGFVTNGGPGANTLSLRGLGAERTLVLLNGRRVAPAGSRGSVGSADLNVLPSSMVERVEVLKDGASSVYGSDAVAGVVNIITRNNIDGVSIEGQYNAPTDANGAGTSSRLSIVAGTSGDRWHLSGSVERYSRSELRLKDRNFTHCNIDGFTNGQDFIDPLTGRSKCYPITDTGSNGVTINTIATGNTQRMIYGDPSYARGAGAPDDFYYANRWRPNSAVTTGLVGFEAVGGFEIDDTGEFLVATNLNIRDTFEPRMLEESLISPVDVSTFYIEGAYDLQALGNAELYGELLINRRESSQTGYRQLSLDYYKGNLLIPQHLGFSTVGANGGLSPTAASGSPFANANIGVRAFIGFGNDTTEQTVDFAKSLAGIRGDFIIPGWRYDAYASYTRSRAEYRFEQFITNLMQNSLDVVVAPTGMDPRLTRTGTLSNGTQGTVTCRVNLTNPTLGCIPAPFLTSQTIGGKLPEDWKNYIFRPITGTTEYIEKVVSVGFDGPLFKLPAGEVSAFVGAEWREAEIDDTPAIDMQTGNIFNFSTATPTRGSESVWEVFGELEVPLLANVTLVDSLTLNASARYTEYENAGSDTTYKAGLVYSPTNWLTLRGTYGTSFRAPALFEQFLGATSGFQAASLDPCSELTATANANRRANCASQGLGIGSNYVANQSVRVFTLGGAENNLKPETSDNMTIGVILQPQLPSGWGELSFATDYYEIKIEDSVTRLGAGAILTDCFNSDPSEFNAKAKNCAFISRASNNNALTVESSYINIATDSIKGLDYTLRYRRDIGPGSALLNLGVTQITETYSQTLPTDTIRDQKGRIGVPEFSAYADLSYSWDKWRVRYGVEWLQGMNDNDYYLREFNQDLSADGYNFDVPDYWLHSISAQYRADEWTVTAGMRNIFNEDPPEISNGLYNRIGNAPLYSGYDYVGRQVFVNVTKTF</sequence>
<dbReference type="PANTHER" id="PTHR47234:SF1">
    <property type="entry name" value="TONB-DEPENDENT RECEPTOR"/>
    <property type="match status" value="1"/>
</dbReference>
<keyword evidence="13" id="KW-0675">Receptor</keyword>
<gene>
    <name evidence="13" type="ORF">ABIE19_002733</name>
</gene>
<dbReference type="RefSeq" id="WP_354089753.1">
    <property type="nucleotide sequence ID" value="NZ_JBEPTF010000004.1"/>
</dbReference>
<dbReference type="InterPro" id="IPR000531">
    <property type="entry name" value="Beta-barrel_TonB"/>
</dbReference>
<evidence type="ECO:0000313" key="13">
    <source>
        <dbReference type="EMBL" id="MET4684784.1"/>
    </source>
</evidence>
<keyword evidence="14" id="KW-1185">Reference proteome</keyword>
<comment type="caution">
    <text evidence="13">The sequence shown here is derived from an EMBL/GenBank/DDBJ whole genome shotgun (WGS) entry which is preliminary data.</text>
</comment>
<proteinExistence type="inferred from homology"/>
<dbReference type="InterPro" id="IPR037066">
    <property type="entry name" value="Plug_dom_sf"/>
</dbReference>
<evidence type="ECO:0000259" key="12">
    <source>
        <dbReference type="Pfam" id="PF07715"/>
    </source>
</evidence>
<organism evidence="13 14">
    <name type="scientific">Brevundimonas faecalis</name>
    <dbReference type="NCBI Taxonomy" id="947378"/>
    <lineage>
        <taxon>Bacteria</taxon>
        <taxon>Pseudomonadati</taxon>
        <taxon>Pseudomonadota</taxon>
        <taxon>Alphaproteobacteria</taxon>
        <taxon>Caulobacterales</taxon>
        <taxon>Caulobacteraceae</taxon>
        <taxon>Brevundimonas</taxon>
    </lineage>
</organism>
<feature type="chain" id="PRO_5045099950" evidence="10">
    <location>
        <begin position="34"/>
        <end position="1042"/>
    </location>
</feature>
<dbReference type="InterPro" id="IPR039426">
    <property type="entry name" value="TonB-dep_rcpt-like"/>
</dbReference>
<evidence type="ECO:0000256" key="2">
    <source>
        <dbReference type="ARBA" id="ARBA00022448"/>
    </source>
</evidence>
<feature type="domain" description="TonB-dependent receptor-like beta-barrel" evidence="11">
    <location>
        <begin position="461"/>
        <end position="1002"/>
    </location>
</feature>
<evidence type="ECO:0000256" key="1">
    <source>
        <dbReference type="ARBA" id="ARBA00004571"/>
    </source>
</evidence>
<keyword evidence="3 8" id="KW-1134">Transmembrane beta strand</keyword>
<feature type="domain" description="TonB-dependent receptor plug" evidence="12">
    <location>
        <begin position="65"/>
        <end position="184"/>
    </location>
</feature>
<accession>A0ABV2RDX1</accession>
<evidence type="ECO:0000256" key="10">
    <source>
        <dbReference type="SAM" id="SignalP"/>
    </source>
</evidence>
<evidence type="ECO:0000256" key="9">
    <source>
        <dbReference type="RuleBase" id="RU003357"/>
    </source>
</evidence>
<protein>
    <submittedName>
        <fullName evidence="13">Iron complex outermembrane receptor protein</fullName>
    </submittedName>
</protein>
<keyword evidence="4 8" id="KW-0812">Transmembrane</keyword>
<dbReference type="SUPFAM" id="SSF56935">
    <property type="entry name" value="Porins"/>
    <property type="match status" value="1"/>
</dbReference>
<evidence type="ECO:0000256" key="8">
    <source>
        <dbReference type="PROSITE-ProRule" id="PRU01360"/>
    </source>
</evidence>
<name>A0ABV2RDX1_9CAUL</name>
<comment type="subcellular location">
    <subcellularLocation>
        <location evidence="1 8">Cell outer membrane</location>
        <topology evidence="1 8">Multi-pass membrane protein</topology>
    </subcellularLocation>
</comment>
<dbReference type="Gene3D" id="2.170.130.10">
    <property type="entry name" value="TonB-dependent receptor, plug domain"/>
    <property type="match status" value="1"/>
</dbReference>
<evidence type="ECO:0000256" key="3">
    <source>
        <dbReference type="ARBA" id="ARBA00022452"/>
    </source>
</evidence>
<dbReference type="Proteomes" id="UP001549313">
    <property type="component" value="Unassembled WGS sequence"/>
</dbReference>
<keyword evidence="7 8" id="KW-0998">Cell outer membrane</keyword>
<keyword evidence="10" id="KW-0732">Signal</keyword>
<dbReference type="Gene3D" id="2.40.170.20">
    <property type="entry name" value="TonB-dependent receptor, beta-barrel domain"/>
    <property type="match status" value="1"/>
</dbReference>
<dbReference type="Pfam" id="PF00593">
    <property type="entry name" value="TonB_dep_Rec_b-barrel"/>
    <property type="match status" value="1"/>
</dbReference>
<dbReference type="EMBL" id="JBEPTF010000004">
    <property type="protein sequence ID" value="MET4684784.1"/>
    <property type="molecule type" value="Genomic_DNA"/>
</dbReference>
<keyword evidence="6 8" id="KW-0472">Membrane</keyword>
<evidence type="ECO:0000256" key="6">
    <source>
        <dbReference type="ARBA" id="ARBA00023136"/>
    </source>
</evidence>
<dbReference type="InterPro" id="IPR012910">
    <property type="entry name" value="Plug_dom"/>
</dbReference>